<accession>A0A1W6KFZ9</accession>
<dbReference type="GeneID" id="77258215"/>
<dbReference type="Proteomes" id="UP000193100">
    <property type="component" value="Plasmid pSMR5"/>
</dbReference>
<keyword evidence="1" id="KW-0614">Plasmid</keyword>
<name>A0A1W6KFZ9_9GAMM</name>
<sequence length="82" mass="9158">MPSSPDISTPLFDKTDISCVWYNVDKQGVLTYTSLGLHVYTPLFRQIGVAIENVTSMNLHRDCVQMVVAAKQAEKSKRVSRA</sequence>
<protein>
    <submittedName>
        <fullName evidence="1">Uncharacterized protein</fullName>
    </submittedName>
</protein>
<evidence type="ECO:0000313" key="1">
    <source>
        <dbReference type="EMBL" id="ARM86344.1"/>
    </source>
</evidence>
<reference evidence="1 2" key="1">
    <citation type="submission" date="2017-04" db="EMBL/GenBank/DDBJ databases">
        <title>Genome Sequence of Marinobacter salarius strain SMR5 Isolated from a culture of the Diatom Skeletonema marinoi.</title>
        <authorList>
            <person name="Topel M."/>
            <person name="Pinder M.I.M."/>
            <person name="Johansson O.N."/>
            <person name="Kourtchenko O."/>
            <person name="Godhe A."/>
            <person name="Clarke A.K."/>
        </authorList>
    </citation>
    <scope>NUCLEOTIDE SEQUENCE [LARGE SCALE GENOMIC DNA]</scope>
    <source>
        <strain evidence="1 2">SMR5</strain>
        <plasmid evidence="2">Plasmid psmr5</plasmid>
    </source>
</reference>
<evidence type="ECO:0000313" key="2">
    <source>
        <dbReference type="Proteomes" id="UP000193100"/>
    </source>
</evidence>
<organism evidence="1 2">
    <name type="scientific">Marinobacter salarius</name>
    <dbReference type="NCBI Taxonomy" id="1420917"/>
    <lineage>
        <taxon>Bacteria</taxon>
        <taxon>Pseudomonadati</taxon>
        <taxon>Pseudomonadota</taxon>
        <taxon>Gammaproteobacteria</taxon>
        <taxon>Pseudomonadales</taxon>
        <taxon>Marinobacteraceae</taxon>
        <taxon>Marinobacter</taxon>
    </lineage>
</organism>
<dbReference type="RefSeq" id="WP_085682289.1">
    <property type="nucleotide sequence ID" value="NZ_CP020932.1"/>
</dbReference>
<dbReference type="EMBL" id="CP020932">
    <property type="protein sequence ID" value="ARM86344.1"/>
    <property type="molecule type" value="Genomic_DNA"/>
</dbReference>
<gene>
    <name evidence="1" type="ORF">MARSALSMR5_04327</name>
</gene>
<dbReference type="AlphaFoldDB" id="A0A1W6KFZ9"/>
<geneLocation type="plasmid" evidence="2">
    <name>psmr5</name>
</geneLocation>
<proteinExistence type="predicted"/>